<gene>
    <name evidence="3" type="ORF">A2966_02605</name>
</gene>
<name>A0A1F7J8X8_9BACT</name>
<feature type="signal peptide" evidence="2">
    <location>
        <begin position="1"/>
        <end position="23"/>
    </location>
</feature>
<proteinExistence type="predicted"/>
<accession>A0A1F7J8X8</accession>
<dbReference type="Pfam" id="PF18895">
    <property type="entry name" value="T4SS_pilin"/>
    <property type="match status" value="1"/>
</dbReference>
<keyword evidence="1" id="KW-0472">Membrane</keyword>
<evidence type="ECO:0000313" key="4">
    <source>
        <dbReference type="Proteomes" id="UP000176480"/>
    </source>
</evidence>
<dbReference type="AlphaFoldDB" id="A0A1F7J8X8"/>
<evidence type="ECO:0000256" key="1">
    <source>
        <dbReference type="SAM" id="Phobius"/>
    </source>
</evidence>
<comment type="caution">
    <text evidence="3">The sequence shown here is derived from an EMBL/GenBank/DDBJ whole genome shotgun (WGS) entry which is preliminary data.</text>
</comment>
<keyword evidence="2" id="KW-0732">Signal</keyword>
<feature type="transmembrane region" description="Helical" evidence="1">
    <location>
        <begin position="156"/>
        <end position="177"/>
    </location>
</feature>
<dbReference type="EMBL" id="MGAR01000016">
    <property type="protein sequence ID" value="OGK52026.1"/>
    <property type="molecule type" value="Genomic_DNA"/>
</dbReference>
<keyword evidence="1" id="KW-1133">Transmembrane helix</keyword>
<organism evidence="3 4">
    <name type="scientific">Candidatus Roizmanbacteria bacterium RIFCSPLOWO2_01_FULL_41_22</name>
    <dbReference type="NCBI Taxonomy" id="1802067"/>
    <lineage>
        <taxon>Bacteria</taxon>
        <taxon>Candidatus Roizmaniibacteriota</taxon>
    </lineage>
</organism>
<feature type="chain" id="PRO_5009529420" evidence="2">
    <location>
        <begin position="24"/>
        <end position="300"/>
    </location>
</feature>
<feature type="transmembrane region" description="Helical" evidence="1">
    <location>
        <begin position="115"/>
        <end position="136"/>
    </location>
</feature>
<dbReference type="InterPro" id="IPR043993">
    <property type="entry name" value="T4SS_pilin"/>
</dbReference>
<evidence type="ECO:0000313" key="3">
    <source>
        <dbReference type="EMBL" id="OGK52026.1"/>
    </source>
</evidence>
<protein>
    <submittedName>
        <fullName evidence="3">Uncharacterized protein</fullName>
    </submittedName>
</protein>
<sequence length="300" mass="32750">MKKIWLIILLLGLSFFFPKLSTAQVDRFADCDLCGYCQVEDAVPKPGNWEKCRQCLYPLAANTNDTRLIDDVTGAKPTTNPGHYYTQIGCLNANIADVTNPGAAGSLVSQLLNILIFPAAGAIAFLYLLYGAFLLLTSQNDREKLDEGKKTVTRAIIGLLFTLSAVFIVTFIAGNVIKVPGFNQARKISAWHAVGTDGPGFDRIDIYIEGKPYLGESKWDLIEVYDEATDKIIGKLPDYCLITPQKYRGGVWPLPPKSPDIDGSVYRCGGSKAELLNRGYTSVKFKLPGITGLSSAVSLQ</sequence>
<evidence type="ECO:0000256" key="2">
    <source>
        <dbReference type="SAM" id="SignalP"/>
    </source>
</evidence>
<keyword evidence="1" id="KW-0812">Transmembrane</keyword>
<dbReference type="Proteomes" id="UP000176480">
    <property type="component" value="Unassembled WGS sequence"/>
</dbReference>
<reference evidence="3 4" key="1">
    <citation type="journal article" date="2016" name="Nat. Commun.">
        <title>Thousands of microbial genomes shed light on interconnected biogeochemical processes in an aquifer system.</title>
        <authorList>
            <person name="Anantharaman K."/>
            <person name="Brown C.T."/>
            <person name="Hug L.A."/>
            <person name="Sharon I."/>
            <person name="Castelle C.J."/>
            <person name="Probst A.J."/>
            <person name="Thomas B.C."/>
            <person name="Singh A."/>
            <person name="Wilkins M.J."/>
            <person name="Karaoz U."/>
            <person name="Brodie E.L."/>
            <person name="Williams K.H."/>
            <person name="Hubbard S.S."/>
            <person name="Banfield J.F."/>
        </authorList>
    </citation>
    <scope>NUCLEOTIDE SEQUENCE [LARGE SCALE GENOMIC DNA]</scope>
</reference>